<name>A0A9P5XNP3_9AGAR</name>
<gene>
    <name evidence="1" type="ORF">P691DRAFT_613720</name>
</gene>
<dbReference type="AlphaFoldDB" id="A0A9P5XNP3"/>
<accession>A0A9P5XNP3</accession>
<protein>
    <submittedName>
        <fullName evidence="1">Uncharacterized protein</fullName>
    </submittedName>
</protein>
<sequence>WLQNTIISLLIDQEGFRTVQPAFKQVRIEVDAVTFVPTTRQTFLFHYAPFDRLPILRRLVVNGDESRDFLS</sequence>
<feature type="non-terminal residue" evidence="1">
    <location>
        <position position="1"/>
    </location>
</feature>
<evidence type="ECO:0000313" key="1">
    <source>
        <dbReference type="EMBL" id="KAF9454159.1"/>
    </source>
</evidence>
<dbReference type="EMBL" id="MU151056">
    <property type="protein sequence ID" value="KAF9454159.1"/>
    <property type="molecule type" value="Genomic_DNA"/>
</dbReference>
<feature type="non-terminal residue" evidence="1">
    <location>
        <position position="71"/>
    </location>
</feature>
<dbReference type="OrthoDB" id="3269398at2759"/>
<keyword evidence="2" id="KW-1185">Reference proteome</keyword>
<proteinExistence type="predicted"/>
<comment type="caution">
    <text evidence="1">The sequence shown here is derived from an EMBL/GenBank/DDBJ whole genome shotgun (WGS) entry which is preliminary data.</text>
</comment>
<reference evidence="1" key="1">
    <citation type="submission" date="2020-11" db="EMBL/GenBank/DDBJ databases">
        <authorList>
            <consortium name="DOE Joint Genome Institute"/>
            <person name="Ahrendt S."/>
            <person name="Riley R."/>
            <person name="Andreopoulos W."/>
            <person name="Labutti K."/>
            <person name="Pangilinan J."/>
            <person name="Ruiz-Duenas F.J."/>
            <person name="Barrasa J.M."/>
            <person name="Sanchez-Garcia M."/>
            <person name="Camarero S."/>
            <person name="Miyauchi S."/>
            <person name="Serrano A."/>
            <person name="Linde D."/>
            <person name="Babiker R."/>
            <person name="Drula E."/>
            <person name="Ayuso-Fernandez I."/>
            <person name="Pacheco R."/>
            <person name="Padilla G."/>
            <person name="Ferreira P."/>
            <person name="Barriuso J."/>
            <person name="Kellner H."/>
            <person name="Castanera R."/>
            <person name="Alfaro M."/>
            <person name="Ramirez L."/>
            <person name="Pisabarro A.G."/>
            <person name="Kuo A."/>
            <person name="Tritt A."/>
            <person name="Lipzen A."/>
            <person name="He G."/>
            <person name="Yan M."/>
            <person name="Ng V."/>
            <person name="Cullen D."/>
            <person name="Martin F."/>
            <person name="Rosso M.-N."/>
            <person name="Henrissat B."/>
            <person name="Hibbett D."/>
            <person name="Martinez A.T."/>
            <person name="Grigoriev I.V."/>
        </authorList>
    </citation>
    <scope>NUCLEOTIDE SEQUENCE</scope>
    <source>
        <strain evidence="1">MF-IS2</strain>
    </source>
</reference>
<organism evidence="1 2">
    <name type="scientific">Macrolepiota fuliginosa MF-IS2</name>
    <dbReference type="NCBI Taxonomy" id="1400762"/>
    <lineage>
        <taxon>Eukaryota</taxon>
        <taxon>Fungi</taxon>
        <taxon>Dikarya</taxon>
        <taxon>Basidiomycota</taxon>
        <taxon>Agaricomycotina</taxon>
        <taxon>Agaricomycetes</taxon>
        <taxon>Agaricomycetidae</taxon>
        <taxon>Agaricales</taxon>
        <taxon>Agaricineae</taxon>
        <taxon>Agaricaceae</taxon>
        <taxon>Macrolepiota</taxon>
    </lineage>
</organism>
<evidence type="ECO:0000313" key="2">
    <source>
        <dbReference type="Proteomes" id="UP000807342"/>
    </source>
</evidence>
<dbReference type="Proteomes" id="UP000807342">
    <property type="component" value="Unassembled WGS sequence"/>
</dbReference>